<proteinExistence type="predicted"/>
<keyword evidence="1" id="KW-0479">Metal-binding</keyword>
<organism evidence="4 5">
    <name type="scientific">[Torrubiella] hemipterigena</name>
    <dbReference type="NCBI Taxonomy" id="1531966"/>
    <lineage>
        <taxon>Eukaryota</taxon>
        <taxon>Fungi</taxon>
        <taxon>Dikarya</taxon>
        <taxon>Ascomycota</taxon>
        <taxon>Pezizomycotina</taxon>
        <taxon>Sordariomycetes</taxon>
        <taxon>Hypocreomycetidae</taxon>
        <taxon>Hypocreales</taxon>
        <taxon>Clavicipitaceae</taxon>
        <taxon>Clavicipitaceae incertae sedis</taxon>
        <taxon>'Torrubiella' clade</taxon>
    </lineage>
</organism>
<dbReference type="SMART" id="SM00066">
    <property type="entry name" value="GAL4"/>
    <property type="match status" value="1"/>
</dbReference>
<dbReference type="InterPro" id="IPR001138">
    <property type="entry name" value="Zn2Cys6_DnaBD"/>
</dbReference>
<dbReference type="OrthoDB" id="103819at2759"/>
<evidence type="ECO:0000256" key="1">
    <source>
        <dbReference type="ARBA" id="ARBA00022723"/>
    </source>
</evidence>
<dbReference type="SUPFAM" id="SSF57701">
    <property type="entry name" value="Zn2/Cys6 DNA-binding domain"/>
    <property type="match status" value="1"/>
</dbReference>
<dbReference type="CDD" id="cd12148">
    <property type="entry name" value="fungal_TF_MHR"/>
    <property type="match status" value="1"/>
</dbReference>
<dbReference type="Pfam" id="PF04082">
    <property type="entry name" value="Fungal_trans"/>
    <property type="match status" value="1"/>
</dbReference>
<dbReference type="STRING" id="1531966.A0A0A1SVI6"/>
<dbReference type="InterPro" id="IPR036864">
    <property type="entry name" value="Zn2-C6_fun-type_DNA-bd_sf"/>
</dbReference>
<name>A0A0A1SVI6_9HYPO</name>
<dbReference type="GO" id="GO:0000981">
    <property type="term" value="F:DNA-binding transcription factor activity, RNA polymerase II-specific"/>
    <property type="evidence" value="ECO:0007669"/>
    <property type="project" value="InterPro"/>
</dbReference>
<dbReference type="GO" id="GO:0006351">
    <property type="term" value="P:DNA-templated transcription"/>
    <property type="evidence" value="ECO:0007669"/>
    <property type="project" value="InterPro"/>
</dbReference>
<gene>
    <name evidence="4" type="ORF">VHEMI04523</name>
</gene>
<dbReference type="GO" id="GO:0008270">
    <property type="term" value="F:zinc ion binding"/>
    <property type="evidence" value="ECO:0007669"/>
    <property type="project" value="InterPro"/>
</dbReference>
<dbReference type="Gene3D" id="4.10.240.10">
    <property type="entry name" value="Zn(2)-C6 fungal-type DNA-binding domain"/>
    <property type="match status" value="1"/>
</dbReference>
<dbReference type="CDD" id="cd00067">
    <property type="entry name" value="GAL4"/>
    <property type="match status" value="1"/>
</dbReference>
<dbReference type="PROSITE" id="PS00463">
    <property type="entry name" value="ZN2_CY6_FUNGAL_1"/>
    <property type="match status" value="1"/>
</dbReference>
<evidence type="ECO:0000259" key="3">
    <source>
        <dbReference type="PROSITE" id="PS50048"/>
    </source>
</evidence>
<dbReference type="SMART" id="SM00906">
    <property type="entry name" value="Fungal_trans"/>
    <property type="match status" value="1"/>
</dbReference>
<evidence type="ECO:0000256" key="2">
    <source>
        <dbReference type="ARBA" id="ARBA00023242"/>
    </source>
</evidence>
<dbReference type="Pfam" id="PF00172">
    <property type="entry name" value="Zn_clus"/>
    <property type="match status" value="1"/>
</dbReference>
<dbReference type="EMBL" id="CDHN01000002">
    <property type="protein sequence ID" value="CEJ87816.1"/>
    <property type="molecule type" value="Genomic_DNA"/>
</dbReference>
<dbReference type="PANTHER" id="PTHR46910">
    <property type="entry name" value="TRANSCRIPTION FACTOR PDR1"/>
    <property type="match status" value="1"/>
</dbReference>
<sequence length="642" mass="71814">MESHSVVPRACHNCRVRKIRCNRECPCSNCLTSNISCRPGSRTAGGTTVVPSTTTSSSNNFRILHERLVRLENALENLSTTSQPSTTVATSSTVSPPLQISEAVDTVDVQKLAWLDTPTCVEREPSFERQTFMVSQIPELSVSGAATSPTVASELQTLTKAASSQNEPKPRIGRTLATPSVQMQRIPADFVLQVIRVLNASPCLLVLLHPLLDLELVKSLCQRLYFPVDALSVSEMTLFNGMLFFALWELQVRDDHDLDAQTIASYKTISEANFRTGLEVAEIAAVATYENTLTLSFAAYYAQTSGDLAHHKAFVTAAARHCILLGYHRHDKGQYSSVDVEKYRQLFWHTYVSDLGLTLRIGCAPAIEDYTVDVPLPAMSTDPQQSPWDQSLRAFINFSRIQARIYKKIYSPRATRLSTVDRKRKVADLALELEQWYAEWVNIDFAKAYFSDIYRDLFMAVDVIYYSVLTLLHRGSTTSNLPADISTECFAAARQGVSAHLRIFPKVSAGGRDAVYYYGVWILMCSSFTPYVVTFLHCVVNADPKSLRLLFSVLTTLEEIAAFYERSKRQYSLCKALYRIAEEIVEARENHESTNIAPSNKRANLPLQLTATESWDLFDTVIGDWDAQYVYSQSLTLGATLD</sequence>
<feature type="domain" description="Zn(2)-C6 fungal-type" evidence="3">
    <location>
        <begin position="10"/>
        <end position="37"/>
    </location>
</feature>
<keyword evidence="5" id="KW-1185">Reference proteome</keyword>
<protein>
    <recommendedName>
        <fullName evidence="3">Zn(2)-C6 fungal-type domain-containing protein</fullName>
    </recommendedName>
</protein>
<dbReference type="InterPro" id="IPR007219">
    <property type="entry name" value="XnlR_reg_dom"/>
</dbReference>
<dbReference type="PROSITE" id="PS50048">
    <property type="entry name" value="ZN2_CY6_FUNGAL_2"/>
    <property type="match status" value="1"/>
</dbReference>
<dbReference type="PANTHER" id="PTHR46910:SF5">
    <property type="entry name" value="ZN(II)2CYS6 TRANSCRIPTION FACTOR (EUROFUNG)"/>
    <property type="match status" value="1"/>
</dbReference>
<reference evidence="4 5" key="1">
    <citation type="journal article" date="2015" name="Genome Announc.">
        <title>Draft Genome Sequence and Gene Annotation of the Entomopathogenic Fungus Verticillium hemipterigenum.</title>
        <authorList>
            <person name="Horn F."/>
            <person name="Habel A."/>
            <person name="Scharf D.H."/>
            <person name="Dworschak J."/>
            <person name="Brakhage A.A."/>
            <person name="Guthke R."/>
            <person name="Hertweck C."/>
            <person name="Linde J."/>
        </authorList>
    </citation>
    <scope>NUCLEOTIDE SEQUENCE [LARGE SCALE GENOMIC DNA]</scope>
</reference>
<accession>A0A0A1SVI6</accession>
<keyword evidence="2" id="KW-0539">Nucleus</keyword>
<evidence type="ECO:0000313" key="4">
    <source>
        <dbReference type="EMBL" id="CEJ87816.1"/>
    </source>
</evidence>
<evidence type="ECO:0000313" key="5">
    <source>
        <dbReference type="Proteomes" id="UP000039046"/>
    </source>
</evidence>
<dbReference type="InterPro" id="IPR050987">
    <property type="entry name" value="AtrR-like"/>
</dbReference>
<dbReference type="Proteomes" id="UP000039046">
    <property type="component" value="Unassembled WGS sequence"/>
</dbReference>
<dbReference type="AlphaFoldDB" id="A0A0A1SVI6"/>
<dbReference type="GO" id="GO:0003677">
    <property type="term" value="F:DNA binding"/>
    <property type="evidence" value="ECO:0007669"/>
    <property type="project" value="InterPro"/>
</dbReference>